<dbReference type="InterPro" id="IPR043148">
    <property type="entry name" value="TagF_C"/>
</dbReference>
<dbReference type="RefSeq" id="WP_023844580.1">
    <property type="nucleotide sequence ID" value="NZ_AZAJ01000001.1"/>
</dbReference>
<dbReference type="Proteomes" id="UP000019483">
    <property type="component" value="Unassembled WGS sequence"/>
</dbReference>
<accession>W9DN76</accession>
<gene>
    <name evidence="1" type="ORF">MettiDRAFT_0868</name>
</gene>
<dbReference type="AlphaFoldDB" id="W9DN76"/>
<reference evidence="1 2" key="1">
    <citation type="submission" date="2013-08" db="EMBL/GenBank/DDBJ databases">
        <authorList>
            <consortium name="DOE Joint Genome Institute"/>
            <person name="Eisen J."/>
            <person name="Huntemann M."/>
            <person name="Han J."/>
            <person name="Chen A."/>
            <person name="Kyrpides N."/>
            <person name="Mavromatis K."/>
            <person name="Markowitz V."/>
            <person name="Palaniappan K."/>
            <person name="Ivanova N."/>
            <person name="Schaumberg A."/>
            <person name="Pati A."/>
            <person name="Liolios K."/>
            <person name="Nordberg H.P."/>
            <person name="Cantor M.N."/>
            <person name="Hua S.X."/>
            <person name="Woyke T."/>
        </authorList>
    </citation>
    <scope>NUCLEOTIDE SEQUENCE [LARGE SCALE GENOMIC DNA]</scope>
    <source>
        <strain evidence="1 2">DSM 2278</strain>
    </source>
</reference>
<dbReference type="STRING" id="1090322.MettiDRAFT_0868"/>
<name>W9DN76_METTI</name>
<dbReference type="EMBL" id="AZAJ01000001">
    <property type="protein sequence ID" value="ETA67444.1"/>
    <property type="molecule type" value="Genomic_DNA"/>
</dbReference>
<sequence>MNKKSILFITHHNNDFDHFLPLICNYVQNKDFVVKILAFYSNDEILKNKLHQHICRENSIELESMAEVCHLKALNYFINNIYSYSLTSKESKKTKNIVEKINQAIIGFLKSPKNTILQYSKLMILRYHVICSIFMLNENKIKEYIKLNNIDLLIIDQRSVDKELISSNPFKGFIDSYLRKIDPMNLVLFRVTNVARKCGIPIFMMPHGPQPISQGNLDKRNKLRIENQKNPFRPDHLILCSSKEINSLHYMKGLKSTSCLGDPRFDIEWINYLESCALEAYESTISKPVGKIVLLYLMDIFTYDVENNLSFKQEMNKDILSLVNYFPELEIWVKHHPRDVYKISLDFIDINRRNNIKQFGNDTDTNILLAKADICLAASSTVLISPILQKKPVIFYSKWKNVLQNVTCIYDGMTFEASSKEQLIEMVELIKNSNYSIKDSFLQPFYKNVFSGECLYENMLEKYIVKIDEILEKPM</sequence>
<keyword evidence="2" id="KW-1185">Reference proteome</keyword>
<evidence type="ECO:0000313" key="2">
    <source>
        <dbReference type="Proteomes" id="UP000019483"/>
    </source>
</evidence>
<dbReference type="Gene3D" id="3.40.50.12580">
    <property type="match status" value="1"/>
</dbReference>
<proteinExistence type="predicted"/>
<protein>
    <submittedName>
        <fullName evidence="1">Glycosyl/glycerophosphate transferase, teichoic acid biosynthesis</fullName>
    </submittedName>
</protein>
<dbReference type="GO" id="GO:0016740">
    <property type="term" value="F:transferase activity"/>
    <property type="evidence" value="ECO:0007669"/>
    <property type="project" value="UniProtKB-KW"/>
</dbReference>
<evidence type="ECO:0000313" key="1">
    <source>
        <dbReference type="EMBL" id="ETA67444.1"/>
    </source>
</evidence>
<comment type="caution">
    <text evidence="1">The sequence shown here is derived from an EMBL/GenBank/DDBJ whole genome shotgun (WGS) entry which is preliminary data.</text>
</comment>
<keyword evidence="1" id="KW-0808">Transferase</keyword>
<organism evidence="1 2">
    <name type="scientific">Methanolobus tindarius DSM 2278</name>
    <dbReference type="NCBI Taxonomy" id="1090322"/>
    <lineage>
        <taxon>Archaea</taxon>
        <taxon>Methanobacteriati</taxon>
        <taxon>Methanobacteriota</taxon>
        <taxon>Stenosarchaea group</taxon>
        <taxon>Methanomicrobia</taxon>
        <taxon>Methanosarcinales</taxon>
        <taxon>Methanosarcinaceae</taxon>
        <taxon>Methanolobus</taxon>
    </lineage>
</organism>
<dbReference type="SUPFAM" id="SSF53756">
    <property type="entry name" value="UDP-Glycosyltransferase/glycogen phosphorylase"/>
    <property type="match status" value="1"/>
</dbReference>